<evidence type="ECO:0000313" key="1">
    <source>
        <dbReference type="EMBL" id="KAI4330515.1"/>
    </source>
</evidence>
<dbReference type="EMBL" id="CM042887">
    <property type="protein sequence ID" value="KAI4330515.1"/>
    <property type="molecule type" value="Genomic_DNA"/>
</dbReference>
<organism evidence="1 2">
    <name type="scientific">Melastoma candidum</name>
    <dbReference type="NCBI Taxonomy" id="119954"/>
    <lineage>
        <taxon>Eukaryota</taxon>
        <taxon>Viridiplantae</taxon>
        <taxon>Streptophyta</taxon>
        <taxon>Embryophyta</taxon>
        <taxon>Tracheophyta</taxon>
        <taxon>Spermatophyta</taxon>
        <taxon>Magnoliopsida</taxon>
        <taxon>eudicotyledons</taxon>
        <taxon>Gunneridae</taxon>
        <taxon>Pentapetalae</taxon>
        <taxon>rosids</taxon>
        <taxon>malvids</taxon>
        <taxon>Myrtales</taxon>
        <taxon>Melastomataceae</taxon>
        <taxon>Melastomatoideae</taxon>
        <taxon>Melastomateae</taxon>
        <taxon>Melastoma</taxon>
    </lineage>
</organism>
<evidence type="ECO:0000313" key="2">
    <source>
        <dbReference type="Proteomes" id="UP001057402"/>
    </source>
</evidence>
<gene>
    <name evidence="1" type="ORF">MLD38_028800</name>
</gene>
<comment type="caution">
    <text evidence="1">The sequence shown here is derived from an EMBL/GenBank/DDBJ whole genome shotgun (WGS) entry which is preliminary data.</text>
</comment>
<proteinExistence type="predicted"/>
<accession>A0ACB9N7U3</accession>
<sequence length="463" mass="51286">MSCDASSCQSSNCHRNGDATRPRHALPPVDDLAALCLKCKSARPFSSSSSAVGGGREDDARFCADCFRSNLFGKFRHSVISNAMISPADNVLVAFSGGPASRVALQFVHEMQYKVQRDFDASRDRSLRVFGVGVAFIDESSAYSVPMEEANKVREDIRWIVSSLSPPEKELHIFPLEEIYSNGLNNGKEKLMELLDMAGDATGKEDLLVHLRVLSLQKIATDNGYTRVVLGSCTSKIACHVITATVKGQGYSLPADIQYADARWDVPVVLPLRDCLEQEIDTLCHLESLKTTDLPHKESLSTINTLVSSFVALLQKENPSRESTIVRTAGKLTPFHFNRIPELKDDNVPLATRRRQKRSSLKLNGSLSSESFCPICYGPVNPTAHSLSVENTDQPRCNIFVDSCCLSCRFQILPQDPSQMEHFMELWPQTFVTGPKQQARSLHLSSLREQIQDCLLSDSDNES</sequence>
<protein>
    <submittedName>
        <fullName evidence="1">Uncharacterized protein</fullName>
    </submittedName>
</protein>
<reference evidence="2" key="1">
    <citation type="journal article" date="2023" name="Front. Plant Sci.">
        <title>Chromosomal-level genome assembly of Melastoma candidum provides insights into trichome evolution.</title>
        <authorList>
            <person name="Zhong Y."/>
            <person name="Wu W."/>
            <person name="Sun C."/>
            <person name="Zou P."/>
            <person name="Liu Y."/>
            <person name="Dai S."/>
            <person name="Zhou R."/>
        </authorList>
    </citation>
    <scope>NUCLEOTIDE SEQUENCE [LARGE SCALE GENOMIC DNA]</scope>
</reference>
<dbReference type="Proteomes" id="UP001057402">
    <property type="component" value="Chromosome 8"/>
</dbReference>
<name>A0ACB9N7U3_9MYRT</name>
<keyword evidence="2" id="KW-1185">Reference proteome</keyword>